<keyword evidence="3" id="KW-1185">Reference proteome</keyword>
<comment type="caution">
    <text evidence="2">The sequence shown here is derived from an EMBL/GenBank/DDBJ whole genome shotgun (WGS) entry which is preliminary data.</text>
</comment>
<reference evidence="3" key="1">
    <citation type="journal article" date="2019" name="Int. J. Syst. Evol. Microbiol.">
        <title>The Global Catalogue of Microorganisms (GCM) 10K type strain sequencing project: providing services to taxonomists for standard genome sequencing and annotation.</title>
        <authorList>
            <consortium name="The Broad Institute Genomics Platform"/>
            <consortium name="The Broad Institute Genome Sequencing Center for Infectious Disease"/>
            <person name="Wu L."/>
            <person name="Ma J."/>
        </authorList>
    </citation>
    <scope>NUCLEOTIDE SEQUENCE [LARGE SCALE GENOMIC DNA]</scope>
    <source>
        <strain evidence="3">NBRC 102520</strain>
    </source>
</reference>
<accession>A0ABQ6B9I7</accession>
<dbReference type="Proteomes" id="UP001156905">
    <property type="component" value="Unassembled WGS sequence"/>
</dbReference>
<sequence>MQGLREDDAIERTLGQSPWDRDVTNNGDDGVGGVDMENIAFLNPVASELERVLVVADFKDSAANPGGMTG</sequence>
<protein>
    <submittedName>
        <fullName evidence="2">Uncharacterized protein</fullName>
    </submittedName>
</protein>
<evidence type="ECO:0000256" key="1">
    <source>
        <dbReference type="SAM" id="MobiDB-lite"/>
    </source>
</evidence>
<feature type="region of interest" description="Disordered" evidence="1">
    <location>
        <begin position="1"/>
        <end position="30"/>
    </location>
</feature>
<proteinExistence type="predicted"/>
<name>A0ABQ6B9I7_9BRAD</name>
<organism evidence="2 3">
    <name type="scientific">Bradyrhizobium iriomotense</name>
    <dbReference type="NCBI Taxonomy" id="441950"/>
    <lineage>
        <taxon>Bacteria</taxon>
        <taxon>Pseudomonadati</taxon>
        <taxon>Pseudomonadota</taxon>
        <taxon>Alphaproteobacteria</taxon>
        <taxon>Hyphomicrobiales</taxon>
        <taxon>Nitrobacteraceae</taxon>
        <taxon>Bradyrhizobium</taxon>
    </lineage>
</organism>
<dbReference type="EMBL" id="BSOW01000041">
    <property type="protein sequence ID" value="GLR91057.1"/>
    <property type="molecule type" value="Genomic_DNA"/>
</dbReference>
<evidence type="ECO:0000313" key="3">
    <source>
        <dbReference type="Proteomes" id="UP001156905"/>
    </source>
</evidence>
<feature type="compositionally biased region" description="Basic and acidic residues" evidence="1">
    <location>
        <begin position="1"/>
        <end position="11"/>
    </location>
</feature>
<evidence type="ECO:0000313" key="2">
    <source>
        <dbReference type="EMBL" id="GLR91057.1"/>
    </source>
</evidence>
<gene>
    <name evidence="2" type="ORF">GCM10007857_77730</name>
</gene>